<gene>
    <name evidence="3" type="ORF">QWE_11251</name>
</gene>
<dbReference type="Pfam" id="PF01757">
    <property type="entry name" value="Acyl_transf_3"/>
    <property type="match status" value="1"/>
</dbReference>
<keyword evidence="3" id="KW-0808">Transferase</keyword>
<feature type="transmembrane region" description="Helical" evidence="1">
    <location>
        <begin position="280"/>
        <end position="301"/>
    </location>
</feature>
<sequence length="359" mass="40434">MNDVQDNPSQARLDNLLTLRVLATFAVVFGHAASFFSAFSWSQFPAAPYIQSQAVTVFFLVSGYTIAWVCDRDAAKGLGVWTFVFDRLARLLIPLVPILLLVAALESYIFDVHPYAQNFNLRTLVGNFLFLQTIVVDSFATNRPLWTISLEFWIYLAFAGSFFALMANNWRTGMGSVVISTLGYCALNEEILGGRGAGLPVVWILGALIYWALKRAPLARPRTYLAVFPLSVMVLTMLASNRNWPPDGTYSPTYNLVVSLAFFIYVSVCPKLPACWNRMMAWFGSFAYTVYLAHYPIQYWIWSFEVLPRNAAGATGAVAASPAISWGLGWLFERRYKRLREIIRYKLQVITRSRTSVSV</sequence>
<dbReference type="InterPro" id="IPR002656">
    <property type="entry name" value="Acyl_transf_3_dom"/>
</dbReference>
<feature type="transmembrane region" description="Helical" evidence="1">
    <location>
        <begin position="21"/>
        <end position="44"/>
    </location>
</feature>
<dbReference type="GO" id="GO:0009103">
    <property type="term" value="P:lipopolysaccharide biosynthetic process"/>
    <property type="evidence" value="ECO:0007669"/>
    <property type="project" value="TreeGrafter"/>
</dbReference>
<feature type="transmembrane region" description="Helical" evidence="1">
    <location>
        <begin position="313"/>
        <end position="332"/>
    </location>
</feature>
<dbReference type="PANTHER" id="PTHR23028">
    <property type="entry name" value="ACETYLTRANSFERASE"/>
    <property type="match status" value="1"/>
</dbReference>
<proteinExistence type="predicted"/>
<keyword evidence="4" id="KW-1185">Reference proteome</keyword>
<evidence type="ECO:0000259" key="2">
    <source>
        <dbReference type="Pfam" id="PF01757"/>
    </source>
</evidence>
<dbReference type="GO" id="GO:0016020">
    <property type="term" value="C:membrane"/>
    <property type="evidence" value="ECO:0007669"/>
    <property type="project" value="TreeGrafter"/>
</dbReference>
<dbReference type="STRING" id="1156935.QWE_11251"/>
<feature type="domain" description="Acyltransferase 3" evidence="2">
    <location>
        <begin position="19"/>
        <end position="327"/>
    </location>
</feature>
<evidence type="ECO:0000313" key="3">
    <source>
        <dbReference type="EMBL" id="EKF59371.1"/>
    </source>
</evidence>
<dbReference type="Proteomes" id="UP000007123">
    <property type="component" value="Unassembled WGS sequence"/>
</dbReference>
<feature type="transmembrane region" description="Helical" evidence="1">
    <location>
        <begin position="152"/>
        <end position="171"/>
    </location>
</feature>
<name>K2QED8_9HYPH</name>
<reference evidence="3 4" key="1">
    <citation type="journal article" date="2012" name="J. Bacteriol.">
        <title>Draft Genome Sequence of Agrobacterium albertimagni Strain AOL15.</title>
        <authorList>
            <person name="Trimble W.L."/>
            <person name="Phung le T."/>
            <person name="Meyer F."/>
            <person name="Gilbert J.A."/>
            <person name="Silver S."/>
        </authorList>
    </citation>
    <scope>NUCLEOTIDE SEQUENCE [LARGE SCALE GENOMIC DNA]</scope>
    <source>
        <strain evidence="3 4">AOL15</strain>
    </source>
</reference>
<feature type="transmembrane region" description="Helical" evidence="1">
    <location>
        <begin position="121"/>
        <end position="140"/>
    </location>
</feature>
<evidence type="ECO:0000256" key="1">
    <source>
        <dbReference type="SAM" id="Phobius"/>
    </source>
</evidence>
<dbReference type="InterPro" id="IPR050879">
    <property type="entry name" value="Acyltransferase_3"/>
</dbReference>
<dbReference type="EMBL" id="ALJF01000009">
    <property type="protein sequence ID" value="EKF59371.1"/>
    <property type="molecule type" value="Genomic_DNA"/>
</dbReference>
<keyword evidence="1" id="KW-0472">Membrane</keyword>
<dbReference type="AlphaFoldDB" id="K2QED8"/>
<dbReference type="eggNOG" id="COG1835">
    <property type="taxonomic scope" value="Bacteria"/>
</dbReference>
<dbReference type="GO" id="GO:0016747">
    <property type="term" value="F:acyltransferase activity, transferring groups other than amino-acyl groups"/>
    <property type="evidence" value="ECO:0007669"/>
    <property type="project" value="InterPro"/>
</dbReference>
<dbReference type="RefSeq" id="WP_006726240.1">
    <property type="nucleotide sequence ID" value="NZ_ALJF01000009.1"/>
</dbReference>
<keyword evidence="1" id="KW-1133">Transmembrane helix</keyword>
<comment type="caution">
    <text evidence="3">The sequence shown here is derived from an EMBL/GenBank/DDBJ whole genome shotgun (WGS) entry which is preliminary data.</text>
</comment>
<feature type="transmembrane region" description="Helical" evidence="1">
    <location>
        <begin position="191"/>
        <end position="211"/>
    </location>
</feature>
<evidence type="ECO:0000313" key="4">
    <source>
        <dbReference type="Proteomes" id="UP000007123"/>
    </source>
</evidence>
<dbReference type="OrthoDB" id="9796461at2"/>
<dbReference type="PATRIC" id="fig|1156935.5.peg.2277"/>
<feature type="transmembrane region" description="Helical" evidence="1">
    <location>
        <begin position="91"/>
        <end position="109"/>
    </location>
</feature>
<dbReference type="PANTHER" id="PTHR23028:SF53">
    <property type="entry name" value="ACYL_TRANSF_3 DOMAIN-CONTAINING PROTEIN"/>
    <property type="match status" value="1"/>
</dbReference>
<accession>K2QED8</accession>
<feature type="transmembrane region" description="Helical" evidence="1">
    <location>
        <begin position="50"/>
        <end position="70"/>
    </location>
</feature>
<keyword evidence="1" id="KW-0812">Transmembrane</keyword>
<protein>
    <submittedName>
        <fullName evidence="3">Acyltransferase-like protein</fullName>
    </submittedName>
</protein>
<keyword evidence="3" id="KW-0012">Acyltransferase</keyword>
<feature type="transmembrane region" description="Helical" evidence="1">
    <location>
        <begin position="223"/>
        <end position="240"/>
    </location>
</feature>
<feature type="transmembrane region" description="Helical" evidence="1">
    <location>
        <begin position="252"/>
        <end position="268"/>
    </location>
</feature>
<organism evidence="3 4">
    <name type="scientific">Agrobacterium albertimagni AOL15</name>
    <dbReference type="NCBI Taxonomy" id="1156935"/>
    <lineage>
        <taxon>Bacteria</taxon>
        <taxon>Pseudomonadati</taxon>
        <taxon>Pseudomonadota</taxon>
        <taxon>Alphaproteobacteria</taxon>
        <taxon>Hyphomicrobiales</taxon>
        <taxon>Rhizobiaceae</taxon>
        <taxon>Rhizobium/Agrobacterium group</taxon>
        <taxon>Agrobacterium</taxon>
    </lineage>
</organism>